<evidence type="ECO:0000313" key="2">
    <source>
        <dbReference type="Proteomes" id="UP000032702"/>
    </source>
</evidence>
<dbReference type="AlphaFoldDB" id="Q093Y2"/>
<dbReference type="RefSeq" id="WP_002613422.1">
    <property type="nucleotide sequence ID" value="NC_014623.1"/>
</dbReference>
<dbReference type="EMBL" id="AAMD01000042">
    <property type="protein sequence ID" value="EAU67015.1"/>
    <property type="molecule type" value="Genomic_DNA"/>
</dbReference>
<dbReference type="Proteomes" id="UP000032702">
    <property type="component" value="Unassembled WGS sequence"/>
</dbReference>
<sequence length="62" mass="6423">MRVQAGTAGHAPRGVRWGLAVRVQVGTVDAGLAVSAGARGARPGWAPSDTADTRLVVRWGSW</sequence>
<protein>
    <submittedName>
        <fullName evidence="1">Uncharacterized protein</fullName>
    </submittedName>
</protein>
<gene>
    <name evidence="1" type="ORF">STIAU_3498</name>
</gene>
<comment type="caution">
    <text evidence="1">The sequence shown here is derived from an EMBL/GenBank/DDBJ whole genome shotgun (WGS) entry which is preliminary data.</text>
</comment>
<accession>Q093Y2</accession>
<name>Q093Y2_STIAD</name>
<proteinExistence type="predicted"/>
<reference evidence="1 2" key="1">
    <citation type="submission" date="2006-04" db="EMBL/GenBank/DDBJ databases">
        <authorList>
            <person name="Nierman W.C."/>
        </authorList>
    </citation>
    <scope>NUCLEOTIDE SEQUENCE [LARGE SCALE GENOMIC DNA]</scope>
    <source>
        <strain evidence="1 2">DW4/3-1</strain>
    </source>
</reference>
<evidence type="ECO:0000313" key="1">
    <source>
        <dbReference type="EMBL" id="EAU67015.1"/>
    </source>
</evidence>
<organism evidence="1 2">
    <name type="scientific">Stigmatella aurantiaca (strain DW4/3-1)</name>
    <dbReference type="NCBI Taxonomy" id="378806"/>
    <lineage>
        <taxon>Bacteria</taxon>
        <taxon>Pseudomonadati</taxon>
        <taxon>Myxococcota</taxon>
        <taxon>Myxococcia</taxon>
        <taxon>Myxococcales</taxon>
        <taxon>Cystobacterineae</taxon>
        <taxon>Archangiaceae</taxon>
        <taxon>Stigmatella</taxon>
    </lineage>
</organism>